<evidence type="ECO:0000313" key="2">
    <source>
        <dbReference type="Proteomes" id="UP000294841"/>
    </source>
</evidence>
<protein>
    <submittedName>
        <fullName evidence="1">Uncharacterized protein</fullName>
    </submittedName>
</protein>
<organism evidence="1 2">
    <name type="scientific">Bisgaardia hudsonensis</name>
    <dbReference type="NCBI Taxonomy" id="109472"/>
    <lineage>
        <taxon>Bacteria</taxon>
        <taxon>Pseudomonadati</taxon>
        <taxon>Pseudomonadota</taxon>
        <taxon>Gammaproteobacteria</taxon>
        <taxon>Pasteurellales</taxon>
        <taxon>Pasteurellaceae</taxon>
        <taxon>Bisgaardia</taxon>
    </lineage>
</organism>
<dbReference type="RefSeq" id="WP_207904098.1">
    <property type="nucleotide sequence ID" value="NZ_SLXI01000005.1"/>
</dbReference>
<proteinExistence type="predicted"/>
<accession>A0A4R2MWY6</accession>
<evidence type="ECO:0000313" key="1">
    <source>
        <dbReference type="EMBL" id="TCP11889.1"/>
    </source>
</evidence>
<name>A0A4R2MWY6_9PAST</name>
<comment type="caution">
    <text evidence="1">The sequence shown here is derived from an EMBL/GenBank/DDBJ whole genome shotgun (WGS) entry which is preliminary data.</text>
</comment>
<dbReference type="EMBL" id="SLXI01000005">
    <property type="protein sequence ID" value="TCP11889.1"/>
    <property type="molecule type" value="Genomic_DNA"/>
</dbReference>
<sequence length="73" mass="8754">GIVCDERRGLIKSLSFYLSRSVLLILSNFTQRYLSKHAKKVVVKDLWLITNLLTQVTEIQFRDFLEQWFDKYE</sequence>
<dbReference type="Proteomes" id="UP000294841">
    <property type="component" value="Unassembled WGS sequence"/>
</dbReference>
<gene>
    <name evidence="1" type="ORF">EV697_1051</name>
</gene>
<keyword evidence="2" id="KW-1185">Reference proteome</keyword>
<dbReference type="AlphaFoldDB" id="A0A4R2MWY6"/>
<reference evidence="1 2" key="1">
    <citation type="submission" date="2019-03" db="EMBL/GenBank/DDBJ databases">
        <title>Genomic Encyclopedia of Type Strains, Phase IV (KMG-IV): sequencing the most valuable type-strain genomes for metagenomic binning, comparative biology and taxonomic classification.</title>
        <authorList>
            <person name="Goeker M."/>
        </authorList>
    </citation>
    <scope>NUCLEOTIDE SEQUENCE [LARGE SCALE GENOMIC DNA]</scope>
    <source>
        <strain evidence="1 2">DSM 28231</strain>
    </source>
</reference>
<feature type="non-terminal residue" evidence="1">
    <location>
        <position position="1"/>
    </location>
</feature>